<dbReference type="GO" id="GO:0030054">
    <property type="term" value="C:cell junction"/>
    <property type="evidence" value="ECO:0007669"/>
    <property type="project" value="UniProtKB-ARBA"/>
</dbReference>
<evidence type="ECO:0000256" key="6">
    <source>
        <dbReference type="ARBA" id="ARBA00022536"/>
    </source>
</evidence>
<feature type="transmembrane region" description="Helical" evidence="25">
    <location>
        <begin position="2487"/>
        <end position="2510"/>
    </location>
</feature>
<evidence type="ECO:0000256" key="20">
    <source>
        <dbReference type="ARBA" id="ARBA00023292"/>
    </source>
</evidence>
<dbReference type="PROSITE" id="PS50227">
    <property type="entry name" value="G_PROTEIN_RECEP_F2_3"/>
    <property type="match status" value="1"/>
</dbReference>
<dbReference type="PROSITE" id="PS50261">
    <property type="entry name" value="G_PROTEIN_RECEP_F2_4"/>
    <property type="match status" value="1"/>
</dbReference>
<evidence type="ECO:0000259" key="31">
    <source>
        <dbReference type="PROSITE" id="PS50261"/>
    </source>
</evidence>
<dbReference type="InterPro" id="IPR020894">
    <property type="entry name" value="Cadherin_CS"/>
</dbReference>
<dbReference type="FunFam" id="2.60.40.60:FF:000013">
    <property type="entry name" value="Cadherin EGF LAG seven-pass G-type receptor"/>
    <property type="match status" value="1"/>
</dbReference>
<dbReference type="CDD" id="cd00055">
    <property type="entry name" value="EGF_Lam"/>
    <property type="match status" value="1"/>
</dbReference>
<dbReference type="CDD" id="cd00110">
    <property type="entry name" value="LamG"/>
    <property type="match status" value="2"/>
</dbReference>
<dbReference type="InterPro" id="IPR015919">
    <property type="entry name" value="Cadherin-like_sf"/>
</dbReference>
<dbReference type="SMART" id="SM00303">
    <property type="entry name" value="GPS"/>
    <property type="match status" value="1"/>
</dbReference>
<evidence type="ECO:0000256" key="1">
    <source>
        <dbReference type="ARBA" id="ARBA00004221"/>
    </source>
</evidence>
<comment type="caution">
    <text evidence="33">The sequence shown here is derived from an EMBL/GenBank/DDBJ whole genome shotgun (WGS) entry which is preliminary data.</text>
</comment>
<dbReference type="InterPro" id="IPR000832">
    <property type="entry name" value="GPCR_2_secretin-like"/>
</dbReference>
<keyword evidence="11 21" id="KW-0106">Calcium</keyword>
<feature type="compositionally biased region" description="Low complexity" evidence="24">
    <location>
        <begin position="2795"/>
        <end position="2810"/>
    </location>
</feature>
<feature type="domain" description="G-protein coupled receptors family 2 profile 1" evidence="30">
    <location>
        <begin position="2019"/>
        <end position="2093"/>
    </location>
</feature>
<feature type="domain" description="Cadherin" evidence="32">
    <location>
        <begin position="394"/>
        <end position="509"/>
    </location>
</feature>
<evidence type="ECO:0000256" key="17">
    <source>
        <dbReference type="ARBA" id="ARBA00023170"/>
    </source>
</evidence>
<dbReference type="CDD" id="cd00054">
    <property type="entry name" value="EGF_CA"/>
    <property type="match status" value="2"/>
</dbReference>
<dbReference type="Pfam" id="PF16489">
    <property type="entry name" value="GAIN"/>
    <property type="match status" value="1"/>
</dbReference>
<evidence type="ECO:0000256" key="24">
    <source>
        <dbReference type="SAM" id="MobiDB-lite"/>
    </source>
</evidence>
<evidence type="ECO:0000256" key="19">
    <source>
        <dbReference type="ARBA" id="ARBA00023224"/>
    </source>
</evidence>
<dbReference type="FunCoup" id="A0A6L2PC80">
    <property type="interactions" value="132"/>
</dbReference>
<dbReference type="InterPro" id="IPR000203">
    <property type="entry name" value="GPS"/>
</dbReference>
<evidence type="ECO:0000256" key="5">
    <source>
        <dbReference type="ARBA" id="ARBA00022475"/>
    </source>
</evidence>
<evidence type="ECO:0000256" key="8">
    <source>
        <dbReference type="ARBA" id="ARBA00022692"/>
    </source>
</evidence>
<reference evidence="34" key="1">
    <citation type="submission" date="2020-01" db="EMBL/GenBank/DDBJ databases">
        <title>Draft genome sequence of the Termite Coptotermes fromosanus.</title>
        <authorList>
            <person name="Itakura S."/>
            <person name="Yosikawa Y."/>
            <person name="Umezawa K."/>
        </authorList>
    </citation>
    <scope>NUCLEOTIDE SEQUENCE [LARGE SCALE GENOMIC DNA]</scope>
</reference>
<dbReference type="InterPro" id="IPR001879">
    <property type="entry name" value="GPCR_2_extracellular_dom"/>
</dbReference>
<dbReference type="Pfam" id="PF00008">
    <property type="entry name" value="EGF"/>
    <property type="match status" value="2"/>
</dbReference>
<dbReference type="FunFam" id="2.60.40.60:FF:000249">
    <property type="entry name" value="Starry night"/>
    <property type="match status" value="1"/>
</dbReference>
<dbReference type="SMART" id="SM00112">
    <property type="entry name" value="CA"/>
    <property type="match status" value="8"/>
</dbReference>
<keyword evidence="9" id="KW-0732">Signal</keyword>
<sequence length="3050" mass="336098">MRSSSRQFSPFCWYPSASPIYTIVVAVVVLNLIGHGFAYLIIVTEDEPPGHVLFNTTLLRLGSRNRHYKINTHRSAGFVHRLLHVDPSSGQVILKRHLECDGLFYPNLFTLHVDSTSNETRGVDYYSLPLRIFVTGKQCEKEADSEERVRVKVSEAKRWISETFVSFAFPGSEEWRQICLRKSQFINSIASFLPSTVLQQCHVRYVDISDPRFRIETKAGDLVSSADQCIVEPLWKVNFLDCLGNHTVSGIVSSVEHRLKLVYHQQDLNDTDIAHRVRRELRNQSPYFEQTLYVASVMEERPAGTLVTTVKARDPENSPVSYSMLSVLDSRSQGMFSIDSRTGVVTTLTSLDRERVQLHYFRVTAVDDSFPPRSGTTTLQINVLDANDHAPVFEAGEYDASIRESVSVGSTVITLKATDQDVGRNAEVEYSLVQQHGSGGSSELEDAFHIDPKSGVITTRSVLDREQVEVYTLVVMARDQGLPSAGGQRSSTSTVVVRVIDDNDNYPQFTERTYTVQVPEDVNWSKNPVIAAVKAVDADQGNNAAVRYAIIGGNTQGQFSIDSLSGEVSLVKPLDYETLRSYRLVIRAQDGGSPSRSNTTQLLVNVLDVNDNAPRFYTSLFQESVSESVATGFSIVRVQAYDADEGENAAVRYSVAPRDEGGGSTAELPVTVDEHSGWIYTTRELDREEQSKYQFQVLAVDGGKPPRSASGSVVITVQDVNDNDPVFEPKLYDAVVSEDDRPGTPVASVAATDRDENPRLHYELTGGNVRGRFAIASQNGRGLITIAQPLDYKQEKRFVLTVTASDSGGRHDMATVYVNVSDANNYAPVFESAPYSASVFEDAPVGTTVLVVAASDGDVGQNAQITYSFDSTTPEFTINPQTGAVITTKPLDREMVAGYSLTVTARDGGIPPLSDTTGVEIIVSDVNDNAPEFRKPSYVGSVPEDALVGTSVVQISAVDADMGLNGRIRYALGTENSGDGSFVVDPTSGVIRTAKILDRESVGVYDLIAYAIDRGSPSLSGSVEVKVRVEDVNDSPPAFDSDKIVMYIAENSPVGSTVGEIHAHDPDEGVNAVVQYSIIGGDDSNSFSLVTRPGSDKAELVTMVDLDYESSHKKYDLVVRAASPPLRTDAHVEILVTDVNDNAPLLRDFQVTFNNFRDCFPSGPIGRIPAFDADVSDQLYYRILSGNNANLVHLNSSSGEITLSPQLNTNVPKLATMEVSVTDGINEVKALMQLTVRLITEEMLFNSITVRLDDMTEEAFLSPLLTFFIEGLAAIIPCPKENIFVFSIQDDTDVNAKILNVSFSARRPDLNGEEFYSPQFLQERVYLNRAILARLSTVQVLPFDDNLCVREPCLNYEECLTVLKFGNASGFISSDTVLFRPIYPVTTFACRCPRGFTGYREHYLCDTEVNLCYSNPCGNQGRCQRKEGGYTCVCRPGFTGQNCEIDLNLDTCQPGICRSHSTCSPLVKGGFRCENCSPSGGAEHYTKLCELRSRSFSKASFLTFPSLRQRHRLHIRLRVNDGNWHSVTVQYFNKSATVSIDDCDTALATKHGSQLGSEWACANTSVQVLESRCAVFTETCHRFLDLTGPLQIGGLPSLPTNFQVHTNDFVGCISDLYIDYKFIDLNSYVADNGTVAGCPEKKAFCLSNPCSHGAKCTDGWGTYLCECLEGWSDKDCSQAIKPAWRFQGDGVLSFNPLLRPIQLPWLNALSVRTMQKDAFLMSIQVGQNSSAVLSLVNGQVHYGYNGESVLLPNGYTSDGRWHHIEVKWMSGELWINLDYGQQEVTSPATNKLQGLYVGKILIGGPDASVGSLNADYGYFEGCIQDVRVGTPQSMLQRPTVKENVAEGCGGVDQCRQHGPDKCPIHSKCIPDWEQYHCKCDSGNGYVGPSCVGVCEVNPCSNGADCVENPLSQRGYSCECNSSEYSGEYCEVKVDQPCPSSWWGYPVCGPCHCDIEKGYNADCNKTTGECYCKENHFQPSDTDYCFDCECYATGSYGNQCDPVTGQCHCRSGVIGRRCDSCPNPYAEVTLRGCEVVYDGCPRSFSRGLWWERTPFGKIALESCPSHSQGKASRACDETLGGWQEPDLFNCTSDPFLDLRKVLGQLETGDLHVTTFVAVKVASDLRRATNFTAVLHGADLLISQELLKELMRYECGERGLNLTHSQDKDYIQNLVQTASTILDVKYRDHWHRVTDLTGETAEDLVLSFNRYIATLAQSQDDTYTSPFEVVAENMVLGLDVVTSESLFGYESASKDMLAVIAEPDISGERIVLPDTSQFLQPAIQNSPMIVFPKYNNYLLDRDKFDINSRILVPLHLLGIKSLQQGELTTKHSLQGSGRAVLSYAQYRMAGFLLPERYDETVSRRWGVELRVGSPVISLAILVPVEEREYKLLTDAGPLPVPVLLRLWLHNDLQPLSPRSNPQCVHWSTASGFGEWSRAGCQTEVSDNWHVSATKPFLVNCTCNHLSTFAVLVDVVDMQYIPDPSVSEDIVTYGAFCLALPVLLAALLILVLIRGVETNSNSIHKNVVACVFLAELLFFVALKARKTLVQHEFPCKMSAICLHYLWLTAFTWTLVDSVHLYRMLTEMRDINHGPMRFYYTMGYGLPAVVVGLSVGVRADQYGNFYFCWLSIYESVVWSLIGPVCVLVLLNLGVLLFSVRAAFTLKDHVMGFGNLRTLLWLSVVSLPLLGVAWILAVLSVSERLSLLSYLLSVAVLAHALFALIGYCFLNTRVRRNLYVSLLRCVGKKVPLDSSEGTTGGTSSHSHQGGAAGQQHSRSALAYHSGGSSVDPSRRHVGISTSSTTSRSTTKTSSSPYRSDTQLRHTSTSTSNYNSASDMPSYIRGFDAGLHRHREVSEESPTRTHHQESDTDSEVSVDGRSLELASSHSSDDDESSNRHPHRDVGVSTMGAPSYLPNICEDPLGNGRGSSPHLNPSRGPPPVIQPPPPLNIISNSQLFPNIKPIYAPRWSSQLPEAYLPTNMMESGLRGSQWSGTASDNETSPNPLPPLTETHHTSPHLPHKMVADQENFHDLGDQCSETEEKIHLSDKYLFPYT</sequence>
<dbReference type="SUPFAM" id="SSF49899">
    <property type="entry name" value="Concanavalin A-like lectins/glucanases"/>
    <property type="match status" value="2"/>
</dbReference>
<comment type="subcellular location">
    <subcellularLocation>
        <location evidence="1">Apical cell membrane</location>
    </subcellularLocation>
    <subcellularLocation>
        <location evidence="3">Cell membrane</location>
        <topology evidence="3">Multi-pass membrane protein</topology>
    </subcellularLocation>
    <subcellularLocation>
        <location evidence="2">Cell membrane</location>
        <topology evidence="2">Single-pass type I membrane protein</topology>
    </subcellularLocation>
</comment>
<keyword evidence="8 25" id="KW-0812">Transmembrane</keyword>
<feature type="transmembrane region" description="Helical" evidence="25">
    <location>
        <begin position="2593"/>
        <end position="2613"/>
    </location>
</feature>
<dbReference type="GO" id="GO:0048468">
    <property type="term" value="P:cell development"/>
    <property type="evidence" value="ECO:0007669"/>
    <property type="project" value="UniProtKB-ARBA"/>
</dbReference>
<dbReference type="EMBL" id="BLKM01003940">
    <property type="protein sequence ID" value="GFG30149.1"/>
    <property type="molecule type" value="Genomic_DNA"/>
</dbReference>
<dbReference type="InterPro" id="IPR013320">
    <property type="entry name" value="ConA-like_dom_sf"/>
</dbReference>
<feature type="domain" description="GAIN-B" evidence="29">
    <location>
        <begin position="2285"/>
        <end position="2476"/>
    </location>
</feature>
<evidence type="ECO:0000313" key="34">
    <source>
        <dbReference type="Proteomes" id="UP000502823"/>
    </source>
</evidence>
<feature type="compositionally biased region" description="Low complexity" evidence="24">
    <location>
        <begin position="2749"/>
        <end position="2775"/>
    </location>
</feature>
<dbReference type="PROSITE" id="PS50025">
    <property type="entry name" value="LAM_G_DOMAIN"/>
    <property type="match status" value="2"/>
</dbReference>
<feature type="disulfide bond" evidence="23">
    <location>
        <begin position="1987"/>
        <end position="1999"/>
    </location>
</feature>
<evidence type="ECO:0000259" key="27">
    <source>
        <dbReference type="PROSITE" id="PS50026"/>
    </source>
</evidence>
<keyword evidence="18" id="KW-0325">Glycoprotein</keyword>
<feature type="domain" description="Laminin EGF-like" evidence="28">
    <location>
        <begin position="1987"/>
        <end position="2034"/>
    </location>
</feature>
<feature type="domain" description="Cadherin" evidence="32">
    <location>
        <begin position="1165"/>
        <end position="1265"/>
    </location>
</feature>
<feature type="transmembrane region" description="Helical" evidence="25">
    <location>
        <begin position="2633"/>
        <end position="2653"/>
    </location>
</feature>
<dbReference type="SMART" id="SM00179">
    <property type="entry name" value="EGF_CA"/>
    <property type="match status" value="4"/>
</dbReference>
<dbReference type="PROSITE" id="PS00010">
    <property type="entry name" value="ASX_HYDROXYL"/>
    <property type="match status" value="1"/>
</dbReference>
<feature type="compositionally biased region" description="Polar residues" evidence="24">
    <location>
        <begin position="2983"/>
        <end position="2998"/>
    </location>
</feature>
<evidence type="ECO:0000256" key="4">
    <source>
        <dbReference type="ARBA" id="ARBA00022473"/>
    </source>
</evidence>
<dbReference type="Proteomes" id="UP000502823">
    <property type="component" value="Unassembled WGS sequence"/>
</dbReference>
<feature type="disulfide bond" evidence="22">
    <location>
        <begin position="1434"/>
        <end position="1443"/>
    </location>
</feature>
<dbReference type="FunFam" id="2.10.25.10:FF:000089">
    <property type="entry name" value="Cadherin EGF LAG seven-pass G-type receptor 3"/>
    <property type="match status" value="1"/>
</dbReference>
<dbReference type="InterPro" id="IPR001791">
    <property type="entry name" value="Laminin_G"/>
</dbReference>
<evidence type="ECO:0000256" key="2">
    <source>
        <dbReference type="ARBA" id="ARBA00004251"/>
    </source>
</evidence>
<feature type="domain" description="Cadherin" evidence="32">
    <location>
        <begin position="617"/>
        <end position="727"/>
    </location>
</feature>
<dbReference type="InterPro" id="IPR017981">
    <property type="entry name" value="GPCR_2-like_7TM"/>
</dbReference>
<dbReference type="FunFam" id="2.10.25.10:FF:000011">
    <property type="entry name" value="Cadherin EGF LAG seven-pass G-type receptor"/>
    <property type="match status" value="1"/>
</dbReference>
<dbReference type="PROSITE" id="PS50221">
    <property type="entry name" value="GAIN_B"/>
    <property type="match status" value="1"/>
</dbReference>
<keyword evidence="10" id="KW-0677">Repeat</keyword>
<evidence type="ECO:0000256" key="3">
    <source>
        <dbReference type="ARBA" id="ARBA00004651"/>
    </source>
</evidence>
<evidence type="ECO:0000259" key="26">
    <source>
        <dbReference type="PROSITE" id="PS50025"/>
    </source>
</evidence>
<dbReference type="SMART" id="SM00008">
    <property type="entry name" value="HormR"/>
    <property type="match status" value="1"/>
</dbReference>
<dbReference type="InterPro" id="IPR000742">
    <property type="entry name" value="EGF"/>
</dbReference>
<feature type="transmembrane region" description="Helical" evidence="25">
    <location>
        <begin position="2522"/>
        <end position="2541"/>
    </location>
</feature>
<keyword evidence="14" id="KW-0297">G-protein coupled receptor</keyword>
<feature type="domain" description="Cadherin" evidence="32">
    <location>
        <begin position="1040"/>
        <end position="1146"/>
    </location>
</feature>
<feature type="disulfide bond" evidence="22">
    <location>
        <begin position="1667"/>
        <end position="1676"/>
    </location>
</feature>
<accession>A0A6L2PC80</accession>
<dbReference type="GO" id="GO:0042067">
    <property type="term" value="P:establishment of ommatidial planar polarity"/>
    <property type="evidence" value="ECO:0007669"/>
    <property type="project" value="UniProtKB-ARBA"/>
</dbReference>
<dbReference type="InterPro" id="IPR056286">
    <property type="entry name" value="Cadherin_CELSR1-3_9th"/>
</dbReference>
<dbReference type="CDD" id="cd11304">
    <property type="entry name" value="Cadherin_repeat"/>
    <property type="match status" value="9"/>
</dbReference>
<comment type="caution">
    <text evidence="22">Lacks conserved residue(s) required for the propagation of feature annotation.</text>
</comment>
<dbReference type="PROSITE" id="PS50268">
    <property type="entry name" value="CADHERIN_2"/>
    <property type="match status" value="9"/>
</dbReference>
<dbReference type="InterPro" id="IPR046338">
    <property type="entry name" value="GAIN_dom_sf"/>
</dbReference>
<gene>
    <name evidence="33" type="ORF">Cfor_09539</name>
</gene>
<feature type="compositionally biased region" description="Basic and acidic residues" evidence="24">
    <location>
        <begin position="2850"/>
        <end position="2864"/>
    </location>
</feature>
<feature type="domain" description="Cadherin" evidence="32">
    <location>
        <begin position="934"/>
        <end position="1039"/>
    </location>
</feature>
<evidence type="ECO:0000256" key="16">
    <source>
        <dbReference type="ARBA" id="ARBA00023157"/>
    </source>
</evidence>
<dbReference type="OrthoDB" id="26203at2759"/>
<dbReference type="Gene3D" id="2.10.25.10">
    <property type="entry name" value="Laminin"/>
    <property type="match status" value="3"/>
</dbReference>
<dbReference type="Gene3D" id="4.10.1240.10">
    <property type="entry name" value="GPCR, family 2, extracellular hormone receptor domain"/>
    <property type="match status" value="1"/>
</dbReference>
<keyword evidence="13 25" id="KW-1133">Transmembrane helix</keyword>
<dbReference type="FunFam" id="2.60.40.60:FF:000005">
    <property type="entry name" value="Protocadherin 9"/>
    <property type="match status" value="1"/>
</dbReference>
<keyword evidence="7" id="KW-0597">Phosphoprotein</keyword>
<dbReference type="Pfam" id="PF00002">
    <property type="entry name" value="7tm_2"/>
    <property type="match status" value="1"/>
</dbReference>
<feature type="domain" description="Cadherin" evidence="32">
    <location>
        <begin position="831"/>
        <end position="933"/>
    </location>
</feature>
<feature type="transmembrane region" description="Helical" evidence="25">
    <location>
        <begin position="2561"/>
        <end position="2581"/>
    </location>
</feature>
<proteinExistence type="predicted"/>
<dbReference type="FunFam" id="4.10.1240.10:FF:000021">
    <property type="entry name" value="Cadherin EGF LAG seven-pass G-type receptor"/>
    <property type="match status" value="1"/>
</dbReference>
<dbReference type="PRINTS" id="PR00205">
    <property type="entry name" value="CADHERIN"/>
</dbReference>
<keyword evidence="12" id="KW-0130">Cell adhesion</keyword>
<dbReference type="Pfam" id="PF02793">
    <property type="entry name" value="HRM"/>
    <property type="match status" value="1"/>
</dbReference>
<feature type="domain" description="EGF-like" evidence="27">
    <location>
        <begin position="1891"/>
        <end position="1930"/>
    </location>
</feature>
<keyword evidence="5" id="KW-1003">Cell membrane</keyword>
<evidence type="ECO:0000256" key="13">
    <source>
        <dbReference type="ARBA" id="ARBA00022989"/>
    </source>
</evidence>
<dbReference type="FunFam" id="2.60.40.60:FF:000010">
    <property type="entry name" value="Cadherin EGF LAG seven-pass G-type receptor 3"/>
    <property type="match status" value="1"/>
</dbReference>
<evidence type="ECO:0000256" key="23">
    <source>
        <dbReference type="PROSITE-ProRule" id="PRU00460"/>
    </source>
</evidence>
<dbReference type="SUPFAM" id="SSF57196">
    <property type="entry name" value="EGF/Laminin"/>
    <property type="match status" value="2"/>
</dbReference>
<evidence type="ECO:0000256" key="25">
    <source>
        <dbReference type="SAM" id="Phobius"/>
    </source>
</evidence>
<evidence type="ECO:0000256" key="11">
    <source>
        <dbReference type="ARBA" id="ARBA00022837"/>
    </source>
</evidence>
<dbReference type="GO" id="GO:0035159">
    <property type="term" value="P:regulation of tube length, open tracheal system"/>
    <property type="evidence" value="ECO:0007669"/>
    <property type="project" value="UniProtKB-ARBA"/>
</dbReference>
<dbReference type="SMART" id="SM00180">
    <property type="entry name" value="EGF_Lam"/>
    <property type="match status" value="1"/>
</dbReference>
<dbReference type="Pfam" id="PF00053">
    <property type="entry name" value="EGF_laminin"/>
    <property type="match status" value="1"/>
</dbReference>
<dbReference type="PROSITE" id="PS50027">
    <property type="entry name" value="EGF_LAM_2"/>
    <property type="match status" value="1"/>
</dbReference>
<dbReference type="InterPro" id="IPR036445">
    <property type="entry name" value="GPCR_2_extracell_dom_sf"/>
</dbReference>
<keyword evidence="17" id="KW-0675">Receptor</keyword>
<name>A0A6L2PC80_COPFO</name>
<dbReference type="Gene3D" id="2.60.40.60">
    <property type="entry name" value="Cadherins"/>
    <property type="match status" value="9"/>
</dbReference>
<dbReference type="GO" id="GO:0016324">
    <property type="term" value="C:apical plasma membrane"/>
    <property type="evidence" value="ECO:0007669"/>
    <property type="project" value="UniProtKB-SubCell"/>
</dbReference>
<dbReference type="Gene3D" id="2.60.220.50">
    <property type="match status" value="1"/>
</dbReference>
<keyword evidence="15 25" id="KW-0472">Membrane</keyword>
<dbReference type="GO" id="GO:0005509">
    <property type="term" value="F:calcium ion binding"/>
    <property type="evidence" value="ECO:0007669"/>
    <property type="project" value="UniProtKB-UniRule"/>
</dbReference>
<dbReference type="CDD" id="cd15441">
    <property type="entry name" value="7tmB2_CELSR_Adhesion_IV"/>
    <property type="match status" value="1"/>
</dbReference>
<evidence type="ECO:0000256" key="21">
    <source>
        <dbReference type="PROSITE-ProRule" id="PRU00043"/>
    </source>
</evidence>
<evidence type="ECO:0000259" key="30">
    <source>
        <dbReference type="PROSITE" id="PS50227"/>
    </source>
</evidence>
<evidence type="ECO:0000256" key="22">
    <source>
        <dbReference type="PROSITE-ProRule" id="PRU00076"/>
    </source>
</evidence>
<dbReference type="SUPFAM" id="SSF49313">
    <property type="entry name" value="Cadherin-like"/>
    <property type="match status" value="9"/>
</dbReference>
<feature type="domain" description="Laminin G" evidence="26">
    <location>
        <begin position="1446"/>
        <end position="1638"/>
    </location>
</feature>
<dbReference type="PANTHER" id="PTHR24026">
    <property type="entry name" value="FAT ATYPICAL CADHERIN-RELATED"/>
    <property type="match status" value="1"/>
</dbReference>
<dbReference type="InterPro" id="IPR002049">
    <property type="entry name" value="LE_dom"/>
</dbReference>
<dbReference type="FunFam" id="2.60.40.60:FF:000020">
    <property type="entry name" value="Dachsous cadherin-related 1b"/>
    <property type="match status" value="2"/>
</dbReference>
<evidence type="ECO:0008006" key="35">
    <source>
        <dbReference type="Google" id="ProtNLM"/>
    </source>
</evidence>
<evidence type="ECO:0000259" key="28">
    <source>
        <dbReference type="PROSITE" id="PS50027"/>
    </source>
</evidence>
<dbReference type="PROSITE" id="PS00022">
    <property type="entry name" value="EGF_1"/>
    <property type="match status" value="1"/>
</dbReference>
<feature type="transmembrane region" description="Helical" evidence="25">
    <location>
        <begin position="2702"/>
        <end position="2725"/>
    </location>
</feature>
<dbReference type="InterPro" id="IPR032471">
    <property type="entry name" value="AGRL2-4_GAIN_subdom_A"/>
</dbReference>
<evidence type="ECO:0000256" key="9">
    <source>
        <dbReference type="ARBA" id="ARBA00022729"/>
    </source>
</evidence>
<keyword evidence="19" id="KW-0807">Transducer</keyword>
<feature type="domain" description="Cadherin" evidence="32">
    <location>
        <begin position="289"/>
        <end position="393"/>
    </location>
</feature>
<protein>
    <recommendedName>
        <fullName evidence="35">Protocadherin-like wing polarity protein stan</fullName>
    </recommendedName>
</protein>
<dbReference type="PROSITE" id="PS01248">
    <property type="entry name" value="EGF_LAM_1"/>
    <property type="match status" value="1"/>
</dbReference>
<keyword evidence="6 22" id="KW-0245">EGF-like domain</keyword>
<keyword evidence="34" id="KW-1185">Reference proteome</keyword>
<dbReference type="PROSITE" id="PS50026">
    <property type="entry name" value="EGF_3"/>
    <property type="match status" value="3"/>
</dbReference>
<dbReference type="GO" id="GO:0001737">
    <property type="term" value="P:establishment of imaginal disc-derived wing hair orientation"/>
    <property type="evidence" value="ECO:0007669"/>
    <property type="project" value="UniProtKB-ARBA"/>
</dbReference>
<feature type="disulfide bond" evidence="23">
    <location>
        <begin position="2008"/>
        <end position="2017"/>
    </location>
</feature>
<dbReference type="InterPro" id="IPR001881">
    <property type="entry name" value="EGF-like_Ca-bd_dom"/>
</dbReference>
<feature type="region of interest" description="Disordered" evidence="24">
    <location>
        <begin position="2748"/>
        <end position="2934"/>
    </location>
</feature>
<dbReference type="GO" id="GO:0022603">
    <property type="term" value="P:regulation of anatomical structure morphogenesis"/>
    <property type="evidence" value="ECO:0007669"/>
    <property type="project" value="UniProtKB-ARBA"/>
</dbReference>
<dbReference type="FunFam" id="2.60.40.60:FF:000044">
    <property type="entry name" value="Cadherin, EGF LAG seven-pass G-type receptor 3"/>
    <property type="match status" value="1"/>
</dbReference>
<dbReference type="InterPro" id="IPR000152">
    <property type="entry name" value="EGF-type_Asp/Asn_hydroxyl_site"/>
</dbReference>
<dbReference type="PRINTS" id="PR00249">
    <property type="entry name" value="GPCRSECRETIN"/>
</dbReference>
<dbReference type="FunFam" id="2.60.120.200:FF:000059">
    <property type="entry name" value="Cadherin EGF LAG seven-pass G-type receptor 1"/>
    <property type="match status" value="1"/>
</dbReference>
<feature type="domain" description="Cadherin" evidence="32">
    <location>
        <begin position="728"/>
        <end position="830"/>
    </location>
</feature>
<evidence type="ECO:0000256" key="7">
    <source>
        <dbReference type="ARBA" id="ARBA00022553"/>
    </source>
</evidence>
<dbReference type="Pfam" id="PF01825">
    <property type="entry name" value="GPS"/>
    <property type="match status" value="1"/>
</dbReference>
<evidence type="ECO:0000256" key="12">
    <source>
        <dbReference type="ARBA" id="ARBA00022889"/>
    </source>
</evidence>
<dbReference type="Pfam" id="PF02210">
    <property type="entry name" value="Laminin_G_2"/>
    <property type="match status" value="2"/>
</dbReference>
<dbReference type="GO" id="GO:0007156">
    <property type="term" value="P:homophilic cell adhesion via plasma membrane adhesion molecules"/>
    <property type="evidence" value="ECO:0007669"/>
    <property type="project" value="InterPro"/>
</dbReference>
<organism evidence="33 34">
    <name type="scientific">Coptotermes formosanus</name>
    <name type="common">Formosan subterranean termite</name>
    <dbReference type="NCBI Taxonomy" id="36987"/>
    <lineage>
        <taxon>Eukaryota</taxon>
        <taxon>Metazoa</taxon>
        <taxon>Ecdysozoa</taxon>
        <taxon>Arthropoda</taxon>
        <taxon>Hexapoda</taxon>
        <taxon>Insecta</taxon>
        <taxon>Pterygota</taxon>
        <taxon>Neoptera</taxon>
        <taxon>Polyneoptera</taxon>
        <taxon>Dictyoptera</taxon>
        <taxon>Blattodea</taxon>
        <taxon>Blattoidea</taxon>
        <taxon>Termitoidae</taxon>
        <taxon>Rhinotermitidae</taxon>
        <taxon>Coptotermes</taxon>
    </lineage>
</organism>
<feature type="domain" description="G-protein coupled receptors family 2 profile 2" evidence="31">
    <location>
        <begin position="2485"/>
        <end position="2726"/>
    </location>
</feature>
<keyword evidence="4" id="KW-0217">Developmental protein</keyword>
<feature type="domain" description="EGF-like" evidence="27">
    <location>
        <begin position="1408"/>
        <end position="1444"/>
    </location>
</feature>
<dbReference type="Gene3D" id="2.170.300.10">
    <property type="entry name" value="Tie2 ligand-binding domain superfamily"/>
    <property type="match status" value="1"/>
</dbReference>
<evidence type="ECO:0000259" key="32">
    <source>
        <dbReference type="PROSITE" id="PS50268"/>
    </source>
</evidence>
<dbReference type="Pfam" id="PF23592">
    <property type="entry name" value="Cadherin_CELSR2_9th"/>
    <property type="match status" value="1"/>
</dbReference>
<feature type="transmembrane region" description="Helical" evidence="25">
    <location>
        <begin position="20"/>
        <end position="42"/>
    </location>
</feature>
<evidence type="ECO:0000256" key="14">
    <source>
        <dbReference type="ARBA" id="ARBA00023040"/>
    </source>
</evidence>
<dbReference type="PROSITE" id="PS00232">
    <property type="entry name" value="CADHERIN_1"/>
    <property type="match status" value="5"/>
</dbReference>
<evidence type="ECO:0000259" key="29">
    <source>
        <dbReference type="PROSITE" id="PS50221"/>
    </source>
</evidence>
<dbReference type="GO" id="GO:0051239">
    <property type="term" value="P:regulation of multicellular organismal process"/>
    <property type="evidence" value="ECO:0007669"/>
    <property type="project" value="UniProtKB-ARBA"/>
</dbReference>
<dbReference type="GO" id="GO:0007166">
    <property type="term" value="P:cell surface receptor signaling pathway"/>
    <property type="evidence" value="ECO:0007669"/>
    <property type="project" value="InterPro"/>
</dbReference>
<feature type="non-terminal residue" evidence="33">
    <location>
        <position position="3050"/>
    </location>
</feature>
<evidence type="ECO:0000256" key="18">
    <source>
        <dbReference type="ARBA" id="ARBA00023180"/>
    </source>
</evidence>
<dbReference type="InParanoid" id="A0A6L2PC80"/>
<keyword evidence="16 22" id="KW-1015">Disulfide bond</keyword>
<dbReference type="GO" id="GO:0048638">
    <property type="term" value="P:regulation of developmental growth"/>
    <property type="evidence" value="ECO:0007669"/>
    <property type="project" value="UniProtKB-ARBA"/>
</dbReference>
<dbReference type="InterPro" id="IPR002126">
    <property type="entry name" value="Cadherin-like_dom"/>
</dbReference>
<feature type="region of interest" description="Disordered" evidence="24">
    <location>
        <begin position="2983"/>
        <end position="3014"/>
    </location>
</feature>
<feature type="transmembrane region" description="Helical" evidence="25">
    <location>
        <begin position="2674"/>
        <end position="2696"/>
    </location>
</feature>
<evidence type="ECO:0000256" key="15">
    <source>
        <dbReference type="ARBA" id="ARBA00023136"/>
    </source>
</evidence>
<feature type="disulfide bond" evidence="23">
    <location>
        <begin position="1989"/>
        <end position="2006"/>
    </location>
</feature>
<evidence type="ECO:0000313" key="33">
    <source>
        <dbReference type="EMBL" id="GFG30149.1"/>
    </source>
</evidence>
<dbReference type="Gene3D" id="2.60.120.200">
    <property type="match status" value="2"/>
</dbReference>
<feature type="domain" description="Cadherin" evidence="32">
    <location>
        <begin position="510"/>
        <end position="616"/>
    </location>
</feature>
<dbReference type="InterPro" id="IPR057244">
    <property type="entry name" value="GAIN_B"/>
</dbReference>
<dbReference type="SMART" id="SM00282">
    <property type="entry name" value="LamG"/>
    <property type="match status" value="2"/>
</dbReference>
<dbReference type="FunFam" id="2.60.40.60:FF:000029">
    <property type="entry name" value="Cadherin EGF LAG seven-pass G-type receptor 3"/>
    <property type="match status" value="1"/>
</dbReference>
<dbReference type="GO" id="GO:0016339">
    <property type="term" value="P:calcium-dependent cell-cell adhesion via plasma membrane cell adhesion molecules"/>
    <property type="evidence" value="ECO:0007669"/>
    <property type="project" value="UniProtKB-ARBA"/>
</dbReference>
<feature type="domain" description="Laminin G" evidence="26">
    <location>
        <begin position="1681"/>
        <end position="1848"/>
    </location>
</feature>
<dbReference type="FunFam" id="1.20.1070.10:FF:000202">
    <property type="entry name" value="Cadherin EGF LAG seven-pass G-type receptor"/>
    <property type="match status" value="1"/>
</dbReference>
<feature type="domain" description="EGF-like" evidence="27">
    <location>
        <begin position="1641"/>
        <end position="1677"/>
    </location>
</feature>
<dbReference type="SMART" id="SM00181">
    <property type="entry name" value="EGF"/>
    <property type="match status" value="6"/>
</dbReference>
<evidence type="ECO:0000256" key="10">
    <source>
        <dbReference type="ARBA" id="ARBA00022737"/>
    </source>
</evidence>
<dbReference type="FunFam" id="2.60.40.60:FF:000038">
    <property type="entry name" value="Cadherin EGF LAG seven-pass G-type receptor 3"/>
    <property type="match status" value="1"/>
</dbReference>
<dbReference type="PROSITE" id="PS01186">
    <property type="entry name" value="EGF_2"/>
    <property type="match status" value="2"/>
</dbReference>
<dbReference type="GO" id="GO:0004930">
    <property type="term" value="F:G protein-coupled receptor activity"/>
    <property type="evidence" value="ECO:0007669"/>
    <property type="project" value="UniProtKB-KW"/>
</dbReference>
<dbReference type="PANTHER" id="PTHR24026:SF51">
    <property type="entry name" value="PROTOCADHERIN-LIKE WING POLARITY PROTEIN STAN"/>
    <property type="match status" value="1"/>
</dbReference>
<dbReference type="Pfam" id="PF00028">
    <property type="entry name" value="Cadherin"/>
    <property type="match status" value="7"/>
</dbReference>
<keyword evidence="20 23" id="KW-0424">Laminin EGF-like domain</keyword>
<dbReference type="Gene3D" id="1.20.1070.10">
    <property type="entry name" value="Rhodopsin 7-helix transmembrane proteins"/>
    <property type="match status" value="1"/>
</dbReference>